<dbReference type="Proteomes" id="UP000029708">
    <property type="component" value="Unassembled WGS sequence"/>
</dbReference>
<organism evidence="1 2">
    <name type="scientific">Oleiagrimonas soli</name>
    <dbReference type="NCBI Taxonomy" id="1543381"/>
    <lineage>
        <taxon>Bacteria</taxon>
        <taxon>Pseudomonadati</taxon>
        <taxon>Pseudomonadota</taxon>
        <taxon>Gammaproteobacteria</taxon>
        <taxon>Lysobacterales</taxon>
        <taxon>Rhodanobacteraceae</taxon>
        <taxon>Oleiagrimonas</taxon>
    </lineage>
</organism>
<proteinExistence type="predicted"/>
<evidence type="ECO:0000313" key="1">
    <source>
        <dbReference type="EMBL" id="KGI78011.1"/>
    </source>
</evidence>
<evidence type="ECO:0000313" key="2">
    <source>
        <dbReference type="Proteomes" id="UP000029708"/>
    </source>
</evidence>
<dbReference type="STRING" id="1543381.LF63_0106435"/>
<name>A0A099CWJ9_9GAMM</name>
<reference evidence="1 2" key="1">
    <citation type="submission" date="2014-09" db="EMBL/GenBank/DDBJ databases">
        <title>Xanthomonadaceae 3.5X direct submission.</title>
        <authorList>
            <person name="Fang T."/>
            <person name="Wang H."/>
        </authorList>
    </citation>
    <scope>NUCLEOTIDE SEQUENCE [LARGE SCALE GENOMIC DNA]</scope>
    <source>
        <strain evidence="1 2">3.5X</strain>
    </source>
</reference>
<sequence>MFVGRKQENPARGRVFVVIVEQHATAYPAGNKLSGRRAREVMPAAMRALVRIAGAAVWDGFTCRARGMERIEVHDRPAARKTWRMPGRRT</sequence>
<dbReference type="EMBL" id="JROI01000010">
    <property type="protein sequence ID" value="KGI78011.1"/>
    <property type="molecule type" value="Genomic_DNA"/>
</dbReference>
<comment type="caution">
    <text evidence="1">The sequence shown here is derived from an EMBL/GenBank/DDBJ whole genome shotgun (WGS) entry which is preliminary data.</text>
</comment>
<dbReference type="HOGENOM" id="CLU_2437946_0_0_6"/>
<gene>
    <name evidence="1" type="ORF">LF63_0106435</name>
</gene>
<keyword evidence="2" id="KW-1185">Reference proteome</keyword>
<dbReference type="AlphaFoldDB" id="A0A099CWJ9"/>
<protein>
    <submittedName>
        <fullName evidence="1">Uncharacterized protein</fullName>
    </submittedName>
</protein>
<accession>A0A099CWJ9</accession>